<evidence type="ECO:0000313" key="2">
    <source>
        <dbReference type="Proteomes" id="UP000480178"/>
    </source>
</evidence>
<name>A0A6C0GEE0_9BACT</name>
<organism evidence="1 2">
    <name type="scientific">Rhodocytophaga rosea</name>
    <dbReference type="NCBI Taxonomy" id="2704465"/>
    <lineage>
        <taxon>Bacteria</taxon>
        <taxon>Pseudomonadati</taxon>
        <taxon>Bacteroidota</taxon>
        <taxon>Cytophagia</taxon>
        <taxon>Cytophagales</taxon>
        <taxon>Rhodocytophagaceae</taxon>
        <taxon>Rhodocytophaga</taxon>
    </lineage>
</organism>
<dbReference type="Pfam" id="PF17963">
    <property type="entry name" value="Big_9"/>
    <property type="match status" value="1"/>
</dbReference>
<gene>
    <name evidence="1" type="ORF">GXP67_06195</name>
</gene>
<accession>A0A6C0GEE0</accession>
<keyword evidence="2" id="KW-1185">Reference proteome</keyword>
<dbReference type="RefSeq" id="WP_162442340.1">
    <property type="nucleotide sequence ID" value="NZ_CP048222.1"/>
</dbReference>
<evidence type="ECO:0000313" key="1">
    <source>
        <dbReference type="EMBL" id="QHT66277.1"/>
    </source>
</evidence>
<dbReference type="Gene3D" id="2.60.40.3440">
    <property type="match status" value="2"/>
</dbReference>
<dbReference type="KEGG" id="rhoz:GXP67_06195"/>
<dbReference type="EMBL" id="CP048222">
    <property type="protein sequence ID" value="QHT66277.1"/>
    <property type="molecule type" value="Genomic_DNA"/>
</dbReference>
<proteinExistence type="predicted"/>
<protein>
    <submittedName>
        <fullName evidence="1">Uncharacterized protein</fullName>
    </submittedName>
</protein>
<reference evidence="1 2" key="1">
    <citation type="submission" date="2020-01" db="EMBL/GenBank/DDBJ databases">
        <authorList>
            <person name="Kim M.K."/>
        </authorList>
    </citation>
    <scope>NUCLEOTIDE SEQUENCE [LARGE SCALE GENOMIC DNA]</scope>
    <source>
        <strain evidence="1 2">172606-1</strain>
    </source>
</reference>
<sequence>MNRSLIKYIFFLLAALSILNSCDKIGDDVLPVKIQDFRLYPDDIYTFGGLIRLDPLNNDSLKVDAKVTYSQPQHGTLELDQDGSMLYLSDVDFLGTDSLEYTVCSARLCKSEKIRLYVESPPDPETCVTSLGADSLETTKNTPKGIRIFMNDIICPMSGTSVFAPQKGTFKTIDYSGSYKNTTYVYYPPKDFVGEDSFKYRIHPDPSDFYGNYIEMVVKVTVK</sequence>
<dbReference type="AlphaFoldDB" id="A0A6C0GEE0"/>
<dbReference type="Proteomes" id="UP000480178">
    <property type="component" value="Chromosome"/>
</dbReference>